<evidence type="ECO:0000259" key="14">
    <source>
        <dbReference type="Pfam" id="PF13735"/>
    </source>
</evidence>
<dbReference type="CDD" id="cd05398">
    <property type="entry name" value="NT_ClassII-CCAase"/>
    <property type="match status" value="1"/>
</dbReference>
<dbReference type="InterPro" id="IPR050264">
    <property type="entry name" value="Bact_CCA-adding_enz_type3_sf"/>
</dbReference>
<evidence type="ECO:0000256" key="2">
    <source>
        <dbReference type="ARBA" id="ARBA00022679"/>
    </source>
</evidence>
<comment type="catalytic activity">
    <reaction evidence="11">
        <text>a tRNA with a 3' CCA end + 2 CTP + ATP = a tRNA with a 3' CCACCA end + 3 diphosphate</text>
        <dbReference type="Rhea" id="RHEA:76235"/>
        <dbReference type="Rhea" id="RHEA-COMP:10468"/>
        <dbReference type="Rhea" id="RHEA-COMP:18655"/>
        <dbReference type="ChEBI" id="CHEBI:30616"/>
        <dbReference type="ChEBI" id="CHEBI:33019"/>
        <dbReference type="ChEBI" id="CHEBI:37563"/>
        <dbReference type="ChEBI" id="CHEBI:83071"/>
        <dbReference type="ChEBI" id="CHEBI:195187"/>
    </reaction>
</comment>
<feature type="binding site" evidence="11">
    <location>
        <position position="40"/>
    </location>
    <ligand>
        <name>Mg(2+)</name>
        <dbReference type="ChEBI" id="CHEBI:18420"/>
    </ligand>
</feature>
<dbReference type="PANTHER" id="PTHR46173">
    <property type="entry name" value="CCA TRNA NUCLEOTIDYLTRANSFERASE 1, MITOCHONDRIAL"/>
    <property type="match status" value="1"/>
</dbReference>
<evidence type="ECO:0000256" key="3">
    <source>
        <dbReference type="ARBA" id="ARBA00022694"/>
    </source>
</evidence>
<dbReference type="AlphaFoldDB" id="A0A0K9GV66"/>
<dbReference type="Proteomes" id="UP000037146">
    <property type="component" value="Unassembled WGS sequence"/>
</dbReference>
<evidence type="ECO:0000256" key="1">
    <source>
        <dbReference type="ARBA" id="ARBA00001946"/>
    </source>
</evidence>
<comment type="function">
    <text evidence="11">Catalyzes the addition and repair of the essential 3'-terminal CCA sequence in tRNAs without using a nucleic acid template. Adds these three nucleotides in the order of C, C, and A to the tRNA nucleotide-73, using CTP and ATP as substrates and producing inorganic pyrophosphate. tRNA 3'-terminal CCA addition is required both for tRNA processing and repair. Also involved in tRNA surveillance by mediating tandem CCA addition to generate a CCACCA at the 3' terminus of unstable tRNAs. While stable tRNAs receive only 3'-terminal CCA, unstable tRNAs are marked with CCACCA and rapidly degraded.</text>
</comment>
<comment type="catalytic activity">
    <reaction evidence="11">
        <text>a tRNA precursor + 2 CTP + ATP = a tRNA with a 3' CCA end + 3 diphosphate</text>
        <dbReference type="Rhea" id="RHEA:14433"/>
        <dbReference type="Rhea" id="RHEA-COMP:10465"/>
        <dbReference type="Rhea" id="RHEA-COMP:10468"/>
        <dbReference type="ChEBI" id="CHEBI:30616"/>
        <dbReference type="ChEBI" id="CHEBI:33019"/>
        <dbReference type="ChEBI" id="CHEBI:37563"/>
        <dbReference type="ChEBI" id="CHEBI:74896"/>
        <dbReference type="ChEBI" id="CHEBI:83071"/>
        <dbReference type="EC" id="2.7.7.72"/>
    </reaction>
</comment>
<comment type="miscellaneous">
    <text evidence="11">A single active site specifically recognizes both ATP and CTP and is responsible for their addition.</text>
</comment>
<feature type="binding site" evidence="11">
    <location>
        <position position="30"/>
    </location>
    <ligand>
        <name>ATP</name>
        <dbReference type="ChEBI" id="CHEBI:30616"/>
    </ligand>
</feature>
<evidence type="ECO:0000313" key="16">
    <source>
        <dbReference type="Proteomes" id="UP000037146"/>
    </source>
</evidence>
<keyword evidence="2 11" id="KW-0808">Transferase</keyword>
<dbReference type="GO" id="GO:0001680">
    <property type="term" value="P:tRNA 3'-terminal CCA addition"/>
    <property type="evidence" value="ECO:0007669"/>
    <property type="project" value="UniProtKB-UniRule"/>
</dbReference>
<dbReference type="EC" id="2.7.7.72" evidence="11"/>
<dbReference type="InterPro" id="IPR043519">
    <property type="entry name" value="NT_sf"/>
</dbReference>
<keyword evidence="5 11" id="KW-0479">Metal-binding</keyword>
<feature type="domain" description="Poly A polymerase head" evidence="12">
    <location>
        <begin position="22"/>
        <end position="141"/>
    </location>
</feature>
<keyword evidence="3 11" id="KW-0819">tRNA processing</keyword>
<dbReference type="GO" id="GO:0004810">
    <property type="term" value="F:CCA tRNA nucleotidyltransferase activity"/>
    <property type="evidence" value="ECO:0007669"/>
    <property type="project" value="UniProtKB-UniRule"/>
</dbReference>
<feature type="binding site" evidence="11">
    <location>
        <position position="163"/>
    </location>
    <ligand>
        <name>CTP</name>
        <dbReference type="ChEBI" id="CHEBI:37563"/>
    </ligand>
</feature>
<feature type="domain" description="tRNA nucleotidyltransferase/poly(A) polymerase RNA and SrmB- binding" evidence="13">
    <location>
        <begin position="170"/>
        <end position="229"/>
    </location>
</feature>
<dbReference type="InterPro" id="IPR002646">
    <property type="entry name" value="PolA_pol_head_dom"/>
</dbReference>
<dbReference type="GO" id="GO:0042245">
    <property type="term" value="P:RNA repair"/>
    <property type="evidence" value="ECO:0007669"/>
    <property type="project" value="UniProtKB-KW"/>
</dbReference>
<feature type="binding site" evidence="11">
    <location>
        <position position="27"/>
    </location>
    <ligand>
        <name>CTP</name>
        <dbReference type="ChEBI" id="CHEBI:37563"/>
    </ligand>
</feature>
<evidence type="ECO:0000256" key="8">
    <source>
        <dbReference type="ARBA" id="ARBA00022840"/>
    </source>
</evidence>
<proteinExistence type="inferred from homology"/>
<feature type="domain" description="CCA-adding enzyme C-terminal" evidence="14">
    <location>
        <begin position="244"/>
        <end position="393"/>
    </location>
</feature>
<dbReference type="SUPFAM" id="SSF81891">
    <property type="entry name" value="Poly A polymerase C-terminal region-like"/>
    <property type="match status" value="1"/>
</dbReference>
<keyword evidence="6 11" id="KW-0547">Nucleotide-binding</keyword>
<dbReference type="EMBL" id="LFZW01000001">
    <property type="protein sequence ID" value="KMY50584.1"/>
    <property type="molecule type" value="Genomic_DNA"/>
</dbReference>
<feature type="binding site" evidence="11">
    <location>
        <position position="163"/>
    </location>
    <ligand>
        <name>ATP</name>
        <dbReference type="ChEBI" id="CHEBI:30616"/>
    </ligand>
</feature>
<organism evidence="15 16">
    <name type="scientific">Peribacillus loiseleuriae</name>
    <dbReference type="NCBI Taxonomy" id="1679170"/>
    <lineage>
        <taxon>Bacteria</taxon>
        <taxon>Bacillati</taxon>
        <taxon>Bacillota</taxon>
        <taxon>Bacilli</taxon>
        <taxon>Bacillales</taxon>
        <taxon>Bacillaceae</taxon>
        <taxon>Peribacillus</taxon>
    </lineage>
</organism>
<evidence type="ECO:0000259" key="13">
    <source>
        <dbReference type="Pfam" id="PF12627"/>
    </source>
</evidence>
<dbReference type="Gene3D" id="1.10.246.80">
    <property type="match status" value="1"/>
</dbReference>
<dbReference type="NCBIfam" id="NF009814">
    <property type="entry name" value="PRK13299.1"/>
    <property type="match status" value="1"/>
</dbReference>
<evidence type="ECO:0000259" key="12">
    <source>
        <dbReference type="Pfam" id="PF01743"/>
    </source>
</evidence>
<dbReference type="GO" id="GO:0160016">
    <property type="term" value="F:CCACCA tRNA nucleotidyltransferase activity"/>
    <property type="evidence" value="ECO:0007669"/>
    <property type="project" value="RHEA"/>
</dbReference>
<feature type="binding site" evidence="11">
    <location>
        <position position="157"/>
    </location>
    <ligand>
        <name>CTP</name>
        <dbReference type="ChEBI" id="CHEBI:37563"/>
    </ligand>
</feature>
<dbReference type="Pfam" id="PF12627">
    <property type="entry name" value="PolyA_pol_RNAbd"/>
    <property type="match status" value="1"/>
</dbReference>
<keyword evidence="10 11" id="KW-0694">RNA-binding</keyword>
<dbReference type="GO" id="GO:0000287">
    <property type="term" value="F:magnesium ion binding"/>
    <property type="evidence" value="ECO:0007669"/>
    <property type="project" value="UniProtKB-UniRule"/>
</dbReference>
<feature type="binding site" evidence="11">
    <location>
        <position position="30"/>
    </location>
    <ligand>
        <name>CTP</name>
        <dbReference type="ChEBI" id="CHEBI:37563"/>
    </ligand>
</feature>
<feature type="binding site" evidence="11">
    <location>
        <position position="154"/>
    </location>
    <ligand>
        <name>ATP</name>
        <dbReference type="ChEBI" id="CHEBI:30616"/>
    </ligand>
</feature>
<keyword evidence="8 11" id="KW-0067">ATP-binding</keyword>
<keyword evidence="16" id="KW-1185">Reference proteome</keyword>
<feature type="binding site" evidence="11">
    <location>
        <position position="27"/>
    </location>
    <ligand>
        <name>ATP</name>
        <dbReference type="ChEBI" id="CHEBI:30616"/>
    </ligand>
</feature>
<dbReference type="PANTHER" id="PTHR46173:SF1">
    <property type="entry name" value="CCA TRNA NUCLEOTIDYLTRANSFERASE 1, MITOCHONDRIAL"/>
    <property type="match status" value="1"/>
</dbReference>
<feature type="binding site" evidence="11">
    <location>
        <position position="42"/>
    </location>
    <ligand>
        <name>Mg(2+)</name>
        <dbReference type="ChEBI" id="CHEBI:18420"/>
    </ligand>
</feature>
<evidence type="ECO:0000256" key="9">
    <source>
        <dbReference type="ARBA" id="ARBA00022842"/>
    </source>
</evidence>
<dbReference type="Pfam" id="PF01743">
    <property type="entry name" value="PolyA_pol"/>
    <property type="match status" value="1"/>
</dbReference>
<dbReference type="OrthoDB" id="9805698at2"/>
<dbReference type="InterPro" id="IPR032810">
    <property type="entry name" value="CCA-adding_enz_C"/>
</dbReference>
<protein>
    <recommendedName>
        <fullName evidence="11">CCA-adding enzyme</fullName>
        <ecNumber evidence="11">2.7.7.72</ecNumber>
    </recommendedName>
    <alternativeName>
        <fullName evidence="11">CCA tRNA nucleotidyltransferase</fullName>
    </alternativeName>
    <alternativeName>
        <fullName evidence="11">tRNA CCA-pyrophosphorylase</fullName>
    </alternativeName>
    <alternativeName>
        <fullName evidence="11">tRNA adenylyl-/cytidylyl- transferase</fullName>
    </alternativeName>
    <alternativeName>
        <fullName evidence="11">tRNA nucleotidyltransferase</fullName>
    </alternativeName>
    <alternativeName>
        <fullName evidence="11">tRNA-NT</fullName>
    </alternativeName>
</protein>
<comment type="similarity">
    <text evidence="11">Belongs to the tRNA nucleotidyltransferase/poly(A) polymerase family. Bacterial CCA-adding enzyme type 3 subfamily.</text>
</comment>
<evidence type="ECO:0000256" key="7">
    <source>
        <dbReference type="ARBA" id="ARBA00022800"/>
    </source>
</evidence>
<dbReference type="SUPFAM" id="SSF81301">
    <property type="entry name" value="Nucleotidyltransferase"/>
    <property type="match status" value="1"/>
</dbReference>
<dbReference type="RefSeq" id="WP_049681937.1">
    <property type="nucleotide sequence ID" value="NZ_LFZW01000001.1"/>
</dbReference>
<comment type="cofactor">
    <cofactor evidence="1 11">
        <name>Mg(2+)</name>
        <dbReference type="ChEBI" id="CHEBI:18420"/>
    </cofactor>
</comment>
<name>A0A0K9GV66_9BACI</name>
<evidence type="ECO:0000256" key="4">
    <source>
        <dbReference type="ARBA" id="ARBA00022695"/>
    </source>
</evidence>
<gene>
    <name evidence="11" type="primary">cca</name>
    <name evidence="15" type="ORF">AC625_14610</name>
</gene>
<comment type="subunit">
    <text evidence="11">Homodimer.</text>
</comment>
<accession>A0A0K9GV66</accession>
<sequence length="399" mass="45394">MNQLFTEALPVIAALEEAGYEAYFVGGSVRDSLTGRLINDVDIATSATPHEVKAIFQQTVDVGIAHGTILVLHKTGKYEVTTFRTESGYSDFRRPDEVNFVRSLKEDLQRRDFTMNAIAMDRKGNVIDPFYGKEAIQKKEIVTVGNPNERFTEDGLRMMRALRFVSQLRFELNPDTYASLKKHVHLMEHISVERILVEFEKLLLGVDRKKSLELVVNSSLYYYLPGFKAYKSQLAKVRAYGIEQLKEEEEMWGFLLVLLDIDDIESFLRNWKMPMKNIRFIQSVVRLVKQEPNFLQDKFLLFREGEKAAVSAASVRAVLEHTNVENAINTVKEVYTNLMIKSMSELALTGHDLLAFASDRKPGPWVKEAMDGAVQAVLTGQVANDKAAIKEWLNTCNLM</sequence>
<evidence type="ECO:0000256" key="6">
    <source>
        <dbReference type="ARBA" id="ARBA00022741"/>
    </source>
</evidence>
<evidence type="ECO:0000256" key="5">
    <source>
        <dbReference type="ARBA" id="ARBA00022723"/>
    </source>
</evidence>
<dbReference type="GO" id="GO:0005524">
    <property type="term" value="F:ATP binding"/>
    <property type="evidence" value="ECO:0007669"/>
    <property type="project" value="UniProtKB-UniRule"/>
</dbReference>
<dbReference type="Pfam" id="PF13735">
    <property type="entry name" value="tRNA_NucTran2_2"/>
    <property type="match status" value="1"/>
</dbReference>
<dbReference type="Gene3D" id="3.30.460.10">
    <property type="entry name" value="Beta Polymerase, domain 2"/>
    <property type="match status" value="1"/>
</dbReference>
<dbReference type="HAMAP" id="MF_01263">
    <property type="entry name" value="CCA_bact_type3"/>
    <property type="match status" value="1"/>
</dbReference>
<feature type="binding site" evidence="11">
    <location>
        <position position="157"/>
    </location>
    <ligand>
        <name>ATP</name>
        <dbReference type="ChEBI" id="CHEBI:30616"/>
    </ligand>
</feature>
<comment type="caution">
    <text evidence="15">The sequence shown here is derived from an EMBL/GenBank/DDBJ whole genome shotgun (WGS) entry which is preliminary data.</text>
</comment>
<feature type="binding site" evidence="11">
    <location>
        <position position="160"/>
    </location>
    <ligand>
        <name>ATP</name>
        <dbReference type="ChEBI" id="CHEBI:30616"/>
    </ligand>
</feature>
<keyword evidence="4 11" id="KW-0548">Nucleotidyltransferase</keyword>
<dbReference type="GO" id="GO:0000049">
    <property type="term" value="F:tRNA binding"/>
    <property type="evidence" value="ECO:0007669"/>
    <property type="project" value="UniProtKB-UniRule"/>
</dbReference>
<feature type="binding site" evidence="11">
    <location>
        <position position="160"/>
    </location>
    <ligand>
        <name>CTP</name>
        <dbReference type="ChEBI" id="CHEBI:37563"/>
    </ligand>
</feature>
<evidence type="ECO:0000256" key="10">
    <source>
        <dbReference type="ARBA" id="ARBA00022884"/>
    </source>
</evidence>
<evidence type="ECO:0000256" key="11">
    <source>
        <dbReference type="HAMAP-Rule" id="MF_01263"/>
    </source>
</evidence>
<dbReference type="PATRIC" id="fig|1679170.3.peg.3336"/>
<dbReference type="Gene3D" id="1.10.110.30">
    <property type="match status" value="1"/>
</dbReference>
<dbReference type="STRING" id="1679170.AC625_14610"/>
<dbReference type="InterPro" id="IPR032828">
    <property type="entry name" value="PolyA_RNA-bd"/>
</dbReference>
<feature type="binding site" evidence="11">
    <location>
        <position position="111"/>
    </location>
    <ligand>
        <name>ATP</name>
        <dbReference type="ChEBI" id="CHEBI:30616"/>
    </ligand>
</feature>
<keyword evidence="7 11" id="KW-0692">RNA repair</keyword>
<dbReference type="Gene3D" id="1.20.58.560">
    <property type="match status" value="1"/>
</dbReference>
<evidence type="ECO:0000313" key="15">
    <source>
        <dbReference type="EMBL" id="KMY50584.1"/>
    </source>
</evidence>
<dbReference type="InterPro" id="IPR023068">
    <property type="entry name" value="CCA-adding_enz_firmicutes"/>
</dbReference>
<reference evidence="16" key="1">
    <citation type="submission" date="2015-07" db="EMBL/GenBank/DDBJ databases">
        <title>Genome sequencing project for genomic taxonomy and phylogenomics of Bacillus-like bacteria.</title>
        <authorList>
            <person name="Liu B."/>
            <person name="Wang J."/>
            <person name="Zhu Y."/>
            <person name="Liu G."/>
            <person name="Chen Q."/>
            <person name="Chen Z."/>
            <person name="Lan J."/>
            <person name="Che J."/>
            <person name="Ge C."/>
            <person name="Shi H."/>
            <person name="Pan Z."/>
            <person name="Liu X."/>
        </authorList>
    </citation>
    <scope>NUCLEOTIDE SEQUENCE [LARGE SCALE GENOMIC DNA]</scope>
    <source>
        <strain evidence="16">FJAT-27997</strain>
    </source>
</reference>
<keyword evidence="9 11" id="KW-0460">Magnesium</keyword>
<feature type="binding site" evidence="11">
    <location>
        <position position="111"/>
    </location>
    <ligand>
        <name>CTP</name>
        <dbReference type="ChEBI" id="CHEBI:37563"/>
    </ligand>
</feature>
<feature type="binding site" evidence="11">
    <location>
        <position position="154"/>
    </location>
    <ligand>
        <name>CTP</name>
        <dbReference type="ChEBI" id="CHEBI:37563"/>
    </ligand>
</feature>